<proteinExistence type="predicted"/>
<dbReference type="Pfam" id="PF07127">
    <property type="entry name" value="Nodulin_late"/>
    <property type="match status" value="1"/>
</dbReference>
<evidence type="ECO:0000313" key="3">
    <source>
        <dbReference type="EMBL" id="RHN74782.1"/>
    </source>
</evidence>
<accession>A0A396JBV8</accession>
<comment type="caution">
    <text evidence="3">The sequence shown here is derived from an EMBL/GenBank/DDBJ whole genome shotgun (WGS) entry which is preliminary data.</text>
</comment>
<gene>
    <name evidence="3" type="ORF">MtrunA17_Chr2g0314051</name>
</gene>
<dbReference type="AlphaFoldDB" id="A0A396JBV8"/>
<feature type="chain" id="PRO_5017375727" evidence="1">
    <location>
        <begin position="25"/>
        <end position="58"/>
    </location>
</feature>
<evidence type="ECO:0000256" key="1">
    <source>
        <dbReference type="SAM" id="SignalP"/>
    </source>
</evidence>
<feature type="signal peptide" evidence="1">
    <location>
        <begin position="1"/>
        <end position="24"/>
    </location>
</feature>
<sequence length="58" mass="6554">MAEFIKFVSVIILLISLFVVMVDGGFESYCTSDSECESYCSDPKYAMCLVNRCICDYT</sequence>
<feature type="domain" description="Late nodulin" evidence="2">
    <location>
        <begin position="1"/>
        <end position="53"/>
    </location>
</feature>
<reference evidence="3" key="1">
    <citation type="journal article" date="2018" name="Nat. Plants">
        <title>Whole-genome landscape of Medicago truncatula symbiotic genes.</title>
        <authorList>
            <person name="Pecrix Y."/>
            <person name="Gamas P."/>
            <person name="Carrere S."/>
        </authorList>
    </citation>
    <scope>NUCLEOTIDE SEQUENCE</scope>
    <source>
        <tissue evidence="3">Leaves</tissue>
    </source>
</reference>
<protein>
    <submittedName>
        <fullName evidence="3">Putative Late nodulin</fullName>
    </submittedName>
</protein>
<dbReference type="GO" id="GO:0046872">
    <property type="term" value="F:metal ion binding"/>
    <property type="evidence" value="ECO:0007669"/>
    <property type="project" value="InterPro"/>
</dbReference>
<dbReference type="Proteomes" id="UP000265566">
    <property type="component" value="Chromosome 2"/>
</dbReference>
<name>A0A396JBV8_MEDTR</name>
<evidence type="ECO:0000259" key="2">
    <source>
        <dbReference type="Pfam" id="PF07127"/>
    </source>
</evidence>
<dbReference type="InterPro" id="IPR009810">
    <property type="entry name" value="Nodulin_late_dom"/>
</dbReference>
<dbReference type="EMBL" id="PSQE01000002">
    <property type="protein sequence ID" value="RHN74782.1"/>
    <property type="molecule type" value="Genomic_DNA"/>
</dbReference>
<organism evidence="3">
    <name type="scientific">Medicago truncatula</name>
    <name type="common">Barrel medic</name>
    <name type="synonym">Medicago tribuloides</name>
    <dbReference type="NCBI Taxonomy" id="3880"/>
    <lineage>
        <taxon>Eukaryota</taxon>
        <taxon>Viridiplantae</taxon>
        <taxon>Streptophyta</taxon>
        <taxon>Embryophyta</taxon>
        <taxon>Tracheophyta</taxon>
        <taxon>Spermatophyta</taxon>
        <taxon>Magnoliopsida</taxon>
        <taxon>eudicotyledons</taxon>
        <taxon>Gunneridae</taxon>
        <taxon>Pentapetalae</taxon>
        <taxon>rosids</taxon>
        <taxon>fabids</taxon>
        <taxon>Fabales</taxon>
        <taxon>Fabaceae</taxon>
        <taxon>Papilionoideae</taxon>
        <taxon>50 kb inversion clade</taxon>
        <taxon>NPAAA clade</taxon>
        <taxon>Hologalegina</taxon>
        <taxon>IRL clade</taxon>
        <taxon>Trifolieae</taxon>
        <taxon>Medicago</taxon>
    </lineage>
</organism>
<dbReference type="Gramene" id="rna10896">
    <property type="protein sequence ID" value="RHN74782.1"/>
    <property type="gene ID" value="gene10896"/>
</dbReference>
<keyword evidence="1" id="KW-0732">Signal</keyword>